<dbReference type="Gene3D" id="3.90.550.10">
    <property type="entry name" value="Spore Coat Polysaccharide Biosynthesis Protein SpsA, Chain A"/>
    <property type="match status" value="1"/>
</dbReference>
<evidence type="ECO:0000256" key="4">
    <source>
        <dbReference type="ARBA" id="ARBA00022490"/>
    </source>
</evidence>
<feature type="compositionally biased region" description="Acidic residues" evidence="13">
    <location>
        <begin position="732"/>
        <end position="763"/>
    </location>
</feature>
<evidence type="ECO:0000256" key="9">
    <source>
        <dbReference type="ARBA" id="ARBA00044196"/>
    </source>
</evidence>
<name>A0AAD6NMB0_DREDA</name>
<feature type="compositionally biased region" description="Polar residues" evidence="13">
    <location>
        <begin position="651"/>
        <end position="682"/>
    </location>
</feature>
<dbReference type="InterPro" id="IPR005835">
    <property type="entry name" value="NTP_transferase_dom"/>
</dbReference>
<protein>
    <recommendedName>
        <fullName evidence="3">Mannose-1-phosphate guanyltransferase</fullName>
    </recommendedName>
    <alternativeName>
        <fullName evidence="8">GDP-mannose pyrophosphorylase</fullName>
    </alternativeName>
    <alternativeName>
        <fullName evidence="7">GTP-mannose-1-phosphate guanylyltransferase</fullName>
    </alternativeName>
    <alternativeName>
        <fullName evidence="9">Translation initiation factor eIF2B subunit gamma</fullName>
    </alternativeName>
    <alternativeName>
        <fullName evidence="10">eIF2B GDP-GTP exchange factor subunit gamma</fullName>
    </alternativeName>
</protein>
<feature type="compositionally biased region" description="Low complexity" evidence="13">
    <location>
        <begin position="639"/>
        <end position="650"/>
    </location>
</feature>
<dbReference type="GO" id="GO:0005829">
    <property type="term" value="C:cytosol"/>
    <property type="evidence" value="ECO:0007669"/>
    <property type="project" value="UniProtKB-SubCell"/>
</dbReference>
<feature type="compositionally biased region" description="Polar residues" evidence="13">
    <location>
        <begin position="624"/>
        <end position="633"/>
    </location>
</feature>
<comment type="subunit">
    <text evidence="12">Component of the translation initiation factor 2B (eIF2B) complex which is a heterodecamer of two sets of five different subunits: alpha, beta, gamma, delta and epsilon. Subunits alpha, beta and delta comprise a regulatory subcomplex and subunits epsilon and gamma comprise a catalytic subcomplex. Within the complex, the hexameric regulatory complex resides at the center, with the two heterodimeric catalytic subcomplexes bound on opposite sides.</text>
</comment>
<evidence type="ECO:0000256" key="10">
    <source>
        <dbReference type="ARBA" id="ARBA00044229"/>
    </source>
</evidence>
<dbReference type="InterPro" id="IPR029044">
    <property type="entry name" value="Nucleotide-diphossugar_trans"/>
</dbReference>
<dbReference type="GO" id="GO:0005851">
    <property type="term" value="C:eukaryotic translation initiation factor 2B complex"/>
    <property type="evidence" value="ECO:0007669"/>
    <property type="project" value="TreeGrafter"/>
</dbReference>
<comment type="function">
    <text evidence="11">Acts as a component of the translation initiation factor 2B (eIF2B) complex, which catalyzes the exchange of GDP for GTP on the eukaryotic initiation factor 2 (eIF2) complex gamma subunit. Its guanine nucleotide exchange factor activity is repressed when bound to eIF2 complex phosphorylated on the alpha subunit, thereby limiting the amount of methionyl-initiator methionine tRNA available to the ribosome and consequently global translation is repressed.</text>
</comment>
<keyword evidence="17" id="KW-1185">Reference proteome</keyword>
<keyword evidence="5" id="KW-0396">Initiation factor</keyword>
<accession>A0AAD6NMB0</accession>
<dbReference type="Proteomes" id="UP001221413">
    <property type="component" value="Unassembled WGS sequence"/>
</dbReference>
<sequence length="931" mass="101332">MPSTHHALGLTAVILCGEGNELKPILSSPKFCKALLPVAGKPMIQYPLEWLLDARLDSIVIVCIQGQEGPIRTAVKTIYENRAAYAPKNAKHVPLPEVVGVATPGKAVGTAEVFRQPQVYSLIKNDFMVVACDAFCEVPAATVIKEWMLLPETLGERTGALGVWYDIKKEKKTERDVVLTAAIPRFEVDRGYRTFEACTDRTTNMSYLLEHFGTFHDHPTRDVAFRKAAIARHPKVVCQTGYRDCHIYIFPYWTLKFIRANYKNKMNSIKDDIVPLIAKAGWQNHGILAQKIGLHQIVTARDDENEDTRSVSLGSIDSVPPGGLTETDIENFLGFSSMRKSTWKALPEAMKDRKEINTRGWFPTPTKNKEPSPTLSPTGSDDAQVFKKIKLPLFNGLFVPGIALFKPKMNITPLATTPLIRRVDSLALYLATCLELARNPLANEQPISSTAIIHMRANVSSIDSKVGEGSKVDEKVLVKRSVIGKNVHLSKMTKIQGSVVLDGTSIGAGTKLEGCVIGRFVKLGAGIQLTNCQVAEGVELRDGTIEKDKLVTESSQESSDEEGFFEDSEDHGAEDDQYDEDDADKDAGDQDSDEEENSEGGHENDDDDDDDDDGDTDDDDGKTTKSVPTTTRESVAPISSVLSTTPVTTSKETLSIRTSESNDTVPTADTSQTSEPKQSTLLTPEPSGSDEVKEQTKETDQSAEQEPDVEGSEEEEETGENGPAVPFLQLELQEEEEDQDQEGDFEPDSDESSFCDEEYDSQFESDGMVSGDDTGNLSGPEEDGGPLKSPKRISKSFSEEMKKNLAQVIGLELGESSKATEETLSKPTEEKDTTQGEGLLESTEAGDKSKDESLPKSVEGGTTVMNNDSQKPIGTGDLNKTADIPRQVEVEGVTLENSLPKPAGVDSATSNANITPASQVVDPVGKEAQGK</sequence>
<dbReference type="EMBL" id="JAQGDS010000002">
    <property type="protein sequence ID" value="KAJ6263512.1"/>
    <property type="molecule type" value="Genomic_DNA"/>
</dbReference>
<dbReference type="GO" id="GO:0005085">
    <property type="term" value="F:guanyl-nucleotide exchange factor activity"/>
    <property type="evidence" value="ECO:0007669"/>
    <property type="project" value="TreeGrafter"/>
</dbReference>
<dbReference type="GO" id="GO:0002183">
    <property type="term" value="P:cytoplasmic translational initiation"/>
    <property type="evidence" value="ECO:0007669"/>
    <property type="project" value="TreeGrafter"/>
</dbReference>
<gene>
    <name evidence="16" type="ORF">Dda_2076</name>
</gene>
<evidence type="ECO:0000256" key="13">
    <source>
        <dbReference type="SAM" id="MobiDB-lite"/>
    </source>
</evidence>
<evidence type="ECO:0000256" key="3">
    <source>
        <dbReference type="ARBA" id="ARBA00018601"/>
    </source>
</evidence>
<feature type="domain" description="Glucose-1-phosphate adenylyltransferase/Bifunctional protein GlmU-like C-terminal hexapeptide" evidence="15">
    <location>
        <begin position="458"/>
        <end position="528"/>
    </location>
</feature>
<keyword evidence="6" id="KW-0648">Protein biosynthesis</keyword>
<dbReference type="InterPro" id="IPR056818">
    <property type="entry name" value="GlmU/GlgC-like_hexapep"/>
</dbReference>
<comment type="subcellular location">
    <subcellularLocation>
        <location evidence="1">Cytoplasm</location>
        <location evidence="1">Cytosol</location>
    </subcellularLocation>
</comment>
<evidence type="ECO:0000256" key="5">
    <source>
        <dbReference type="ARBA" id="ARBA00022540"/>
    </source>
</evidence>
<feature type="region of interest" description="Disordered" evidence="13">
    <location>
        <begin position="358"/>
        <end position="380"/>
    </location>
</feature>
<feature type="domain" description="Nucleotidyl transferase" evidence="14">
    <location>
        <begin position="12"/>
        <end position="145"/>
    </location>
</feature>
<feature type="compositionally biased region" description="Acidic residues" evidence="13">
    <location>
        <begin position="701"/>
        <end position="719"/>
    </location>
</feature>
<dbReference type="AlphaFoldDB" id="A0AAD6NMB0"/>
<feature type="compositionally biased region" description="Basic and acidic residues" evidence="13">
    <location>
        <begin position="818"/>
        <end position="834"/>
    </location>
</feature>
<evidence type="ECO:0000256" key="7">
    <source>
        <dbReference type="ARBA" id="ARBA00030179"/>
    </source>
</evidence>
<dbReference type="Pfam" id="PF24894">
    <property type="entry name" value="Hexapep_GlmU"/>
    <property type="match status" value="1"/>
</dbReference>
<evidence type="ECO:0000256" key="8">
    <source>
        <dbReference type="ARBA" id="ARBA00031190"/>
    </source>
</evidence>
<evidence type="ECO:0000256" key="12">
    <source>
        <dbReference type="ARBA" id="ARBA00046432"/>
    </source>
</evidence>
<dbReference type="Gene3D" id="2.160.10.10">
    <property type="entry name" value="Hexapeptide repeat proteins"/>
    <property type="match status" value="1"/>
</dbReference>
<organism evidence="16 17">
    <name type="scientific">Drechslerella dactyloides</name>
    <name type="common">Nematode-trapping fungus</name>
    <name type="synonym">Arthrobotrys dactyloides</name>
    <dbReference type="NCBI Taxonomy" id="74499"/>
    <lineage>
        <taxon>Eukaryota</taxon>
        <taxon>Fungi</taxon>
        <taxon>Dikarya</taxon>
        <taxon>Ascomycota</taxon>
        <taxon>Pezizomycotina</taxon>
        <taxon>Orbiliomycetes</taxon>
        <taxon>Orbiliales</taxon>
        <taxon>Orbiliaceae</taxon>
        <taxon>Drechslerella</taxon>
    </lineage>
</organism>
<evidence type="ECO:0000256" key="11">
    <source>
        <dbReference type="ARBA" id="ARBA00045373"/>
    </source>
</evidence>
<dbReference type="GO" id="GO:0003743">
    <property type="term" value="F:translation initiation factor activity"/>
    <property type="evidence" value="ECO:0007669"/>
    <property type="project" value="UniProtKB-KW"/>
</dbReference>
<feature type="compositionally biased region" description="Basic and acidic residues" evidence="13">
    <location>
        <begin position="690"/>
        <end position="700"/>
    </location>
</feature>
<dbReference type="PANTHER" id="PTHR45989">
    <property type="entry name" value="TRANSLATION INITIATION FACTOR EIF-2B SUBUNIT GAMMA"/>
    <property type="match status" value="1"/>
</dbReference>
<dbReference type="InterPro" id="IPR051960">
    <property type="entry name" value="eIF2B_gamma"/>
</dbReference>
<feature type="compositionally biased region" description="Polar residues" evidence="13">
    <location>
        <begin position="371"/>
        <end position="380"/>
    </location>
</feature>
<dbReference type="PANTHER" id="PTHR45989:SF1">
    <property type="entry name" value="TRANSLATION INITIATION FACTOR EIF-2B SUBUNIT GAMMA"/>
    <property type="match status" value="1"/>
</dbReference>
<feature type="compositionally biased region" description="Polar residues" evidence="13">
    <location>
        <begin position="907"/>
        <end position="918"/>
    </location>
</feature>
<evidence type="ECO:0000313" key="16">
    <source>
        <dbReference type="EMBL" id="KAJ6263512.1"/>
    </source>
</evidence>
<evidence type="ECO:0000259" key="14">
    <source>
        <dbReference type="Pfam" id="PF00483"/>
    </source>
</evidence>
<comment type="caution">
    <text evidence="16">The sequence shown here is derived from an EMBL/GenBank/DDBJ whole genome shotgun (WGS) entry which is preliminary data.</text>
</comment>
<keyword evidence="4" id="KW-0963">Cytoplasm</keyword>
<evidence type="ECO:0000313" key="17">
    <source>
        <dbReference type="Proteomes" id="UP001221413"/>
    </source>
</evidence>
<comment type="similarity">
    <text evidence="2">Belongs to the eIF-2B gamma/epsilon subunits family.</text>
</comment>
<dbReference type="Pfam" id="PF00483">
    <property type="entry name" value="NTP_transferase"/>
    <property type="match status" value="1"/>
</dbReference>
<evidence type="ECO:0000259" key="15">
    <source>
        <dbReference type="Pfam" id="PF24894"/>
    </source>
</evidence>
<feature type="compositionally biased region" description="Basic and acidic residues" evidence="13">
    <location>
        <begin position="845"/>
        <end position="854"/>
    </location>
</feature>
<feature type="region of interest" description="Disordered" evidence="13">
    <location>
        <begin position="550"/>
        <end position="931"/>
    </location>
</feature>
<evidence type="ECO:0000256" key="6">
    <source>
        <dbReference type="ARBA" id="ARBA00022917"/>
    </source>
</evidence>
<reference evidence="16" key="1">
    <citation type="submission" date="2023-01" db="EMBL/GenBank/DDBJ databases">
        <title>The chitinases involved in constricting ring structure development in the nematode-trapping fungus Drechslerella dactyloides.</title>
        <authorList>
            <person name="Wang R."/>
            <person name="Zhang L."/>
            <person name="Tang P."/>
            <person name="Li S."/>
            <person name="Liang L."/>
        </authorList>
    </citation>
    <scope>NUCLEOTIDE SEQUENCE</scope>
    <source>
        <strain evidence="16">YMF1.00031</strain>
    </source>
</reference>
<feature type="compositionally biased region" description="Acidic residues" evidence="13">
    <location>
        <begin position="558"/>
        <end position="620"/>
    </location>
</feature>
<feature type="compositionally biased region" description="Polar residues" evidence="13">
    <location>
        <begin position="863"/>
        <end position="872"/>
    </location>
</feature>
<dbReference type="SUPFAM" id="SSF53448">
    <property type="entry name" value="Nucleotide-diphospho-sugar transferases"/>
    <property type="match status" value="1"/>
</dbReference>
<evidence type="ECO:0000256" key="2">
    <source>
        <dbReference type="ARBA" id="ARBA00007878"/>
    </source>
</evidence>
<evidence type="ECO:0000256" key="1">
    <source>
        <dbReference type="ARBA" id="ARBA00004514"/>
    </source>
</evidence>
<proteinExistence type="inferred from homology"/>